<organism evidence="6 7">
    <name type="scientific">Gordonia pseudamarae</name>
    <dbReference type="NCBI Taxonomy" id="2831662"/>
    <lineage>
        <taxon>Bacteria</taxon>
        <taxon>Bacillati</taxon>
        <taxon>Actinomycetota</taxon>
        <taxon>Actinomycetes</taxon>
        <taxon>Mycobacteriales</taxon>
        <taxon>Gordoniaceae</taxon>
        <taxon>Gordonia</taxon>
    </lineage>
</organism>
<dbReference type="Gene3D" id="1.10.357.10">
    <property type="entry name" value="Tetracycline Repressor, domain 2"/>
    <property type="match status" value="1"/>
</dbReference>
<keyword evidence="2 4" id="KW-0238">DNA-binding</keyword>
<accession>A0ABX6IGH1</accession>
<evidence type="ECO:0000259" key="5">
    <source>
        <dbReference type="PROSITE" id="PS50977"/>
    </source>
</evidence>
<dbReference type="InterPro" id="IPR036271">
    <property type="entry name" value="Tet_transcr_reg_TetR-rel_C_sf"/>
</dbReference>
<evidence type="ECO:0000256" key="4">
    <source>
        <dbReference type="PROSITE-ProRule" id="PRU00335"/>
    </source>
</evidence>
<dbReference type="Pfam" id="PF13305">
    <property type="entry name" value="TetR_C_33"/>
    <property type="match status" value="1"/>
</dbReference>
<keyword evidence="7" id="KW-1185">Reference proteome</keyword>
<keyword evidence="1" id="KW-0805">Transcription regulation</keyword>
<dbReference type="PANTHER" id="PTHR30055:SF226">
    <property type="entry name" value="HTH-TYPE TRANSCRIPTIONAL REGULATOR PKSA"/>
    <property type="match status" value="1"/>
</dbReference>
<dbReference type="Pfam" id="PF00440">
    <property type="entry name" value="TetR_N"/>
    <property type="match status" value="1"/>
</dbReference>
<reference evidence="6" key="1">
    <citation type="journal article" date="2021" name="Nat. Microbiol.">
        <title>Cocultivation of an ultrasmall environmental parasitic bacterium with lytic ability against bacteria associated with wastewater foams.</title>
        <authorList>
            <person name="Batinovic S."/>
            <person name="Rose J.J.A."/>
            <person name="Ratcliffe J."/>
            <person name="Seviour R.J."/>
            <person name="Petrovski S."/>
        </authorList>
    </citation>
    <scope>NUCLEOTIDE SEQUENCE</scope>
    <source>
        <strain evidence="6">CON9</strain>
    </source>
</reference>
<dbReference type="PANTHER" id="PTHR30055">
    <property type="entry name" value="HTH-TYPE TRANSCRIPTIONAL REGULATOR RUTR"/>
    <property type="match status" value="1"/>
</dbReference>
<evidence type="ECO:0000256" key="2">
    <source>
        <dbReference type="ARBA" id="ARBA00023125"/>
    </source>
</evidence>
<name>A0ABX6IGH1_9ACTN</name>
<feature type="domain" description="HTH tetR-type" evidence="5">
    <location>
        <begin position="4"/>
        <end position="64"/>
    </location>
</feature>
<dbReference type="SUPFAM" id="SSF46689">
    <property type="entry name" value="Homeodomain-like"/>
    <property type="match status" value="1"/>
</dbReference>
<evidence type="ECO:0000256" key="3">
    <source>
        <dbReference type="ARBA" id="ARBA00023163"/>
    </source>
</evidence>
<gene>
    <name evidence="6" type="ORF">GII31_08400</name>
</gene>
<feature type="DNA-binding region" description="H-T-H motif" evidence="4">
    <location>
        <begin position="27"/>
        <end position="46"/>
    </location>
</feature>
<dbReference type="InterPro" id="IPR009057">
    <property type="entry name" value="Homeodomain-like_sf"/>
</dbReference>
<dbReference type="InterPro" id="IPR001647">
    <property type="entry name" value="HTH_TetR"/>
</dbReference>
<dbReference type="RefSeq" id="WP_213248545.1">
    <property type="nucleotide sequence ID" value="NZ_CP045806.1"/>
</dbReference>
<dbReference type="SUPFAM" id="SSF48498">
    <property type="entry name" value="Tetracyclin repressor-like, C-terminal domain"/>
    <property type="match status" value="1"/>
</dbReference>
<dbReference type="Proteomes" id="UP001059836">
    <property type="component" value="Chromosome"/>
</dbReference>
<sequence length="188" mass="20044">MSPVDTRSKLLYAAQELLDEGGPAAVTLREVGRRSGVSHNAPYKHFDSKELLLAELAALELTHLHEALARDLDGGVPPVDALERSIAEQVTRAVAYPERYRLIYGRWESTEVLDGVALESSALMARTVADAQATGAIAPGEPERVSALLRAMVRGAAELQSAGHLAADGKGRADAADLVGDLLSLLRR</sequence>
<evidence type="ECO:0000313" key="7">
    <source>
        <dbReference type="Proteomes" id="UP001059836"/>
    </source>
</evidence>
<dbReference type="PRINTS" id="PR00455">
    <property type="entry name" value="HTHTETR"/>
</dbReference>
<evidence type="ECO:0000313" key="6">
    <source>
        <dbReference type="EMBL" id="QHN34914.1"/>
    </source>
</evidence>
<keyword evidence="3" id="KW-0804">Transcription</keyword>
<dbReference type="EMBL" id="CP045809">
    <property type="protein sequence ID" value="QHN34914.1"/>
    <property type="molecule type" value="Genomic_DNA"/>
</dbReference>
<proteinExistence type="predicted"/>
<dbReference type="PROSITE" id="PS50977">
    <property type="entry name" value="HTH_TETR_2"/>
    <property type="match status" value="1"/>
</dbReference>
<protein>
    <submittedName>
        <fullName evidence="6">TetR family transcriptional regulator</fullName>
    </submittedName>
</protein>
<dbReference type="InterPro" id="IPR025996">
    <property type="entry name" value="MT1864/Rv1816-like_C"/>
</dbReference>
<dbReference type="InterPro" id="IPR050109">
    <property type="entry name" value="HTH-type_TetR-like_transc_reg"/>
</dbReference>
<evidence type="ECO:0000256" key="1">
    <source>
        <dbReference type="ARBA" id="ARBA00023015"/>
    </source>
</evidence>